<keyword evidence="7 14" id="KW-0812">Transmembrane</keyword>
<keyword evidence="9 14" id="KW-1133">Transmembrane helix</keyword>
<feature type="transmembrane region" description="Helical" evidence="14">
    <location>
        <begin position="285"/>
        <end position="305"/>
    </location>
</feature>
<evidence type="ECO:0000256" key="8">
    <source>
        <dbReference type="ARBA" id="ARBA00022841"/>
    </source>
</evidence>
<feature type="transmembrane region" description="Helical" evidence="14">
    <location>
        <begin position="40"/>
        <end position="64"/>
    </location>
</feature>
<reference evidence="15 16" key="1">
    <citation type="journal article" date="2020" name="Microorganisms">
        <title>Description of Komagataeibacter melaceti sp. nov. and Komagataeibacter melomenusus sp. nov. Isolated from Apple Cider Vinegar.</title>
        <authorList>
            <person name="Maric L."/>
            <person name="Cleenwerck I."/>
            <person name="Accetto T."/>
            <person name="Vandamme P."/>
            <person name="Trcek J."/>
        </authorList>
    </citation>
    <scope>NUCLEOTIDE SEQUENCE [LARGE SCALE GENOMIC DNA]</scope>
    <source>
        <strain evidence="15 16">AV436</strain>
    </source>
</reference>
<feature type="transmembrane region" description="Helical" evidence="14">
    <location>
        <begin position="191"/>
        <end position="213"/>
    </location>
</feature>
<comment type="subcellular location">
    <subcellularLocation>
        <location evidence="1">Cell membrane</location>
        <topology evidence="1">Multi-pass membrane protein</topology>
    </subcellularLocation>
</comment>
<evidence type="ECO:0000256" key="12">
    <source>
        <dbReference type="ARBA" id="ARBA00031030"/>
    </source>
</evidence>
<evidence type="ECO:0000256" key="6">
    <source>
        <dbReference type="ARBA" id="ARBA00022679"/>
    </source>
</evidence>
<name>A0ABX2AGR2_9PROT</name>
<keyword evidence="5 13" id="KW-1003">Cell membrane</keyword>
<keyword evidence="11 13" id="KW-0012">Acyltransferase</keyword>
<feature type="transmembrane region" description="Helical" evidence="14">
    <location>
        <begin position="352"/>
        <end position="369"/>
    </location>
</feature>
<keyword evidence="8" id="KW-0016">Alginate biosynthesis</keyword>
<feature type="transmembrane region" description="Helical" evidence="14">
    <location>
        <begin position="326"/>
        <end position="346"/>
    </location>
</feature>
<evidence type="ECO:0000256" key="1">
    <source>
        <dbReference type="ARBA" id="ARBA00004651"/>
    </source>
</evidence>
<feature type="transmembrane region" description="Helical" evidence="14">
    <location>
        <begin position="511"/>
        <end position="530"/>
    </location>
</feature>
<evidence type="ECO:0000256" key="14">
    <source>
        <dbReference type="SAM" id="Phobius"/>
    </source>
</evidence>
<sequence>MLFNSLSFLLLFLPVCLVAFFSIGRFSLKAGQAFLGLASIIFYSWLGFAFLPLLVISILFNYSIGRMIARQEEGDVRARMMLAFGVITNLAALFYYKYMFDFTTWLGLHIGHPDIAFGSAILPLGISFFTFTQIGFLVDSAAGLTKSQNFVEYVLFVTFFPHVIAGPILHHREMMPQFRQRETYHFNLNNFSIGLAIFTIGLAKKVLIADNCFRPYVASTFQPHIHLTTAAAWSGVLSYFLQLYFDFSGYSEMAIGLARMFNITFPANFDSPYKAANVIDFWQRWHISLTRFLTLYVYSPVSLALNRRMVTRYGIITSAKLKIPHIFATLVAFPTILTMTLAGVWHGSGLQYLVFGILHGIYLTIAHAWKTWGPKPAKNVSIFRARLVLSGKILLTCIAVLIGQVFFRAPSLMVAWNVLKAMVGIHGTELAASTQIGMVETMIKDGWMIITHHPTLVRIDKMAVYGLGNALTIISGLFVVWTFPNILQVFGKYAPSLTKIRSKPAIFPLEWKPTVIWGLALGILLIIAILDMSGSTEFLYFQF</sequence>
<dbReference type="PIRSF" id="PIRSF500217">
    <property type="entry name" value="AlgI"/>
    <property type="match status" value="1"/>
</dbReference>
<keyword evidence="10 13" id="KW-0472">Membrane</keyword>
<dbReference type="InterPro" id="IPR024194">
    <property type="entry name" value="Ac/AlaTfrase_AlgI/DltB"/>
</dbReference>
<evidence type="ECO:0000256" key="3">
    <source>
        <dbReference type="ARBA" id="ARBA00010323"/>
    </source>
</evidence>
<protein>
    <recommendedName>
        <fullName evidence="4">Probable alginate O-acetylase AlgI</fullName>
    </recommendedName>
    <alternativeName>
        <fullName evidence="12">Alginate biosynthesis protein AlgI</fullName>
    </alternativeName>
</protein>
<feature type="transmembrane region" description="Helical" evidence="14">
    <location>
        <begin position="225"/>
        <end position="245"/>
    </location>
</feature>
<evidence type="ECO:0000256" key="11">
    <source>
        <dbReference type="ARBA" id="ARBA00023315"/>
    </source>
</evidence>
<evidence type="ECO:0000256" key="5">
    <source>
        <dbReference type="ARBA" id="ARBA00022475"/>
    </source>
</evidence>
<comment type="caution">
    <text evidence="15">The sequence shown here is derived from an EMBL/GenBank/DDBJ whole genome shotgun (WGS) entry which is preliminary data.</text>
</comment>
<dbReference type="Proteomes" id="UP000623090">
    <property type="component" value="Unassembled WGS sequence"/>
</dbReference>
<evidence type="ECO:0000256" key="4">
    <source>
        <dbReference type="ARBA" id="ARBA00016084"/>
    </source>
</evidence>
<organism evidence="15 16">
    <name type="scientific">Komagataeibacter melomenusus</name>
    <dbReference type="NCBI Taxonomy" id="2766578"/>
    <lineage>
        <taxon>Bacteria</taxon>
        <taxon>Pseudomonadati</taxon>
        <taxon>Pseudomonadota</taxon>
        <taxon>Alphaproteobacteria</taxon>
        <taxon>Acetobacterales</taxon>
        <taxon>Acetobacteraceae</taxon>
        <taxon>Komagataeibacter</taxon>
    </lineage>
</organism>
<dbReference type="InterPro" id="IPR028362">
    <property type="entry name" value="AlgI"/>
</dbReference>
<feature type="transmembrane region" description="Helical" evidence="14">
    <location>
        <begin position="150"/>
        <end position="171"/>
    </location>
</feature>
<dbReference type="InterPro" id="IPR051085">
    <property type="entry name" value="MB_O-acyltransferase"/>
</dbReference>
<evidence type="ECO:0000256" key="7">
    <source>
        <dbReference type="ARBA" id="ARBA00022692"/>
    </source>
</evidence>
<comment type="similarity">
    <text evidence="3 13">Belongs to the membrane-bound acyltransferase family.</text>
</comment>
<evidence type="ECO:0000256" key="10">
    <source>
        <dbReference type="ARBA" id="ARBA00023136"/>
    </source>
</evidence>
<proteinExistence type="inferred from homology"/>
<dbReference type="PANTHER" id="PTHR13285">
    <property type="entry name" value="ACYLTRANSFERASE"/>
    <property type="match status" value="1"/>
</dbReference>
<evidence type="ECO:0000313" key="16">
    <source>
        <dbReference type="Proteomes" id="UP000623090"/>
    </source>
</evidence>
<feature type="transmembrane region" description="Helical" evidence="14">
    <location>
        <begin position="76"/>
        <end position="96"/>
    </location>
</feature>
<dbReference type="PANTHER" id="PTHR13285:SF23">
    <property type="entry name" value="TEICHOIC ACID D-ALANYLTRANSFERASE"/>
    <property type="match status" value="1"/>
</dbReference>
<keyword evidence="16" id="KW-1185">Reference proteome</keyword>
<dbReference type="InterPro" id="IPR004299">
    <property type="entry name" value="MBOAT_fam"/>
</dbReference>
<dbReference type="Pfam" id="PF03062">
    <property type="entry name" value="MBOAT"/>
    <property type="match status" value="1"/>
</dbReference>
<evidence type="ECO:0000256" key="9">
    <source>
        <dbReference type="ARBA" id="ARBA00022989"/>
    </source>
</evidence>
<comment type="pathway">
    <text evidence="2">Glycan biosynthesis; alginate biosynthesis.</text>
</comment>
<keyword evidence="6 13" id="KW-0808">Transferase</keyword>
<dbReference type="RefSeq" id="WP_172157827.1">
    <property type="nucleotide sequence ID" value="NZ_JABJWC010000030.1"/>
</dbReference>
<accession>A0ABX2AGR2</accession>
<feature type="transmembrane region" description="Helical" evidence="14">
    <location>
        <begin position="389"/>
        <end position="407"/>
    </location>
</feature>
<evidence type="ECO:0000256" key="13">
    <source>
        <dbReference type="PIRNR" id="PIRNR016636"/>
    </source>
</evidence>
<dbReference type="PIRSF" id="PIRSF016636">
    <property type="entry name" value="AlgI_DltB"/>
    <property type="match status" value="1"/>
</dbReference>
<dbReference type="EMBL" id="JABJWC010000030">
    <property type="protein sequence ID" value="NPC67057.1"/>
    <property type="molecule type" value="Genomic_DNA"/>
</dbReference>
<feature type="transmembrane region" description="Helical" evidence="14">
    <location>
        <begin position="470"/>
        <end position="490"/>
    </location>
</feature>
<feature type="transmembrane region" description="Helical" evidence="14">
    <location>
        <begin position="116"/>
        <end position="138"/>
    </location>
</feature>
<evidence type="ECO:0000256" key="2">
    <source>
        <dbReference type="ARBA" id="ARBA00005182"/>
    </source>
</evidence>
<evidence type="ECO:0000313" key="15">
    <source>
        <dbReference type="EMBL" id="NPC67057.1"/>
    </source>
</evidence>
<gene>
    <name evidence="15" type="ORF">HNW77_11760</name>
</gene>